<feature type="compositionally biased region" description="Polar residues" evidence="1">
    <location>
        <begin position="8"/>
        <end position="20"/>
    </location>
</feature>
<reference evidence="2" key="1">
    <citation type="journal article" date="2016" name="Nat. Genet.">
        <title>The genome sequences of Arachis duranensis and Arachis ipaensis, the diploid ancestors of cultivated peanut.</title>
        <authorList>
            <person name="Bertioli D.J."/>
            <person name="Cannon S.B."/>
            <person name="Froenicke L."/>
            <person name="Huang G."/>
            <person name="Farmer A.D."/>
            <person name="Cannon E.K."/>
            <person name="Liu X."/>
            <person name="Gao D."/>
            <person name="Clevenger J."/>
            <person name="Dash S."/>
            <person name="Ren L."/>
            <person name="Moretzsohn M.C."/>
            <person name="Shirasawa K."/>
            <person name="Huang W."/>
            <person name="Vidigal B."/>
            <person name="Abernathy B."/>
            <person name="Chu Y."/>
            <person name="Niederhuth C.E."/>
            <person name="Umale P."/>
            <person name="Araujo A.C."/>
            <person name="Kozik A."/>
            <person name="Kim K.D."/>
            <person name="Burow M.D."/>
            <person name="Varshney R.K."/>
            <person name="Wang X."/>
            <person name="Zhang X."/>
            <person name="Barkley N."/>
            <person name="Guimaraes P.M."/>
            <person name="Isobe S."/>
            <person name="Guo B."/>
            <person name="Liao B."/>
            <person name="Stalker H.T."/>
            <person name="Schmitz R.J."/>
            <person name="Scheffler B.E."/>
            <person name="Leal-Bertioli S.C."/>
            <person name="Xun X."/>
            <person name="Jackson S.A."/>
            <person name="Michelmore R."/>
            <person name="Ozias-Akins P."/>
        </authorList>
    </citation>
    <scope>NUCLEOTIDE SEQUENCE [LARGE SCALE GENOMIC DNA]</scope>
    <source>
        <strain evidence="2">cv. V14167</strain>
    </source>
</reference>
<feature type="region of interest" description="Disordered" evidence="1">
    <location>
        <begin position="1"/>
        <end position="20"/>
    </location>
</feature>
<evidence type="ECO:0000313" key="2">
    <source>
        <dbReference type="Proteomes" id="UP000515211"/>
    </source>
</evidence>
<organism evidence="2 3">
    <name type="scientific">Arachis duranensis</name>
    <name type="common">Wild peanut</name>
    <dbReference type="NCBI Taxonomy" id="130453"/>
    <lineage>
        <taxon>Eukaryota</taxon>
        <taxon>Viridiplantae</taxon>
        <taxon>Streptophyta</taxon>
        <taxon>Embryophyta</taxon>
        <taxon>Tracheophyta</taxon>
        <taxon>Spermatophyta</taxon>
        <taxon>Magnoliopsida</taxon>
        <taxon>eudicotyledons</taxon>
        <taxon>Gunneridae</taxon>
        <taxon>Pentapetalae</taxon>
        <taxon>rosids</taxon>
        <taxon>fabids</taxon>
        <taxon>Fabales</taxon>
        <taxon>Fabaceae</taxon>
        <taxon>Papilionoideae</taxon>
        <taxon>50 kb inversion clade</taxon>
        <taxon>dalbergioids sensu lato</taxon>
        <taxon>Dalbergieae</taxon>
        <taxon>Pterocarpus clade</taxon>
        <taxon>Arachis</taxon>
    </lineage>
</organism>
<name>A0A9C6TVG6_ARADU</name>
<feature type="compositionally biased region" description="Low complexity" evidence="1">
    <location>
        <begin position="35"/>
        <end position="54"/>
    </location>
</feature>
<feature type="region of interest" description="Disordered" evidence="1">
    <location>
        <begin position="29"/>
        <end position="65"/>
    </location>
</feature>
<feature type="compositionally biased region" description="Pro residues" evidence="1">
    <location>
        <begin position="210"/>
        <end position="226"/>
    </location>
</feature>
<protein>
    <submittedName>
        <fullName evidence="3">Uncharacterized protein LOC107484362 isoform X1</fullName>
    </submittedName>
</protein>
<feature type="region of interest" description="Disordered" evidence="1">
    <location>
        <begin position="108"/>
        <end position="142"/>
    </location>
</feature>
<dbReference type="Proteomes" id="UP000515211">
    <property type="component" value="Chromosome 4"/>
</dbReference>
<evidence type="ECO:0000313" key="3">
    <source>
        <dbReference type="RefSeq" id="XP_052115783.1"/>
    </source>
</evidence>
<gene>
    <name evidence="3" type="primary">LOC107484362</name>
</gene>
<dbReference type="RefSeq" id="XP_052115783.1">
    <property type="nucleotide sequence ID" value="XM_052259823.1"/>
</dbReference>
<feature type="compositionally biased region" description="Basic and acidic residues" evidence="1">
    <location>
        <begin position="171"/>
        <end position="184"/>
    </location>
</feature>
<dbReference type="AlphaFoldDB" id="A0A9C6TVG6"/>
<feature type="region of interest" description="Disordered" evidence="1">
    <location>
        <begin position="171"/>
        <end position="226"/>
    </location>
</feature>
<proteinExistence type="predicted"/>
<accession>A0A9C6TVG6</accession>
<sequence>MSLPRATTVGNNSPNNSTLQQQLMNNEGGIAAAPTSSSSWNRVTNNNNIRNSVNPIPPQKRSKLEDSDEDLFTVPDVETMLSVHSSATNTNSGNVDQSNAIDSQLQAAVAGKRRRGRNPVDKEYRRLKSPTRDSGPAMDHRPIRLLNPDREVTCASPHTLLRRLGQLTEASKHMDPSERTHRVSEVASPANQRKIQTKVCLSRSLHPKLDPPSHPVAPTSTPPEPPFTRVTEHWRCLWRAGVNMELFPRREEIREEGGACLRSRVSSATSSQVFSRPLSRQDDALSISREMPVWWHR</sequence>
<keyword evidence="2" id="KW-1185">Reference proteome</keyword>
<evidence type="ECO:0000256" key="1">
    <source>
        <dbReference type="SAM" id="MobiDB-lite"/>
    </source>
</evidence>
<dbReference type="GeneID" id="107484362"/>
<reference evidence="3" key="2">
    <citation type="submission" date="2025-08" db="UniProtKB">
        <authorList>
            <consortium name="RefSeq"/>
        </authorList>
    </citation>
    <scope>IDENTIFICATION</scope>
    <source>
        <tissue evidence="3">Whole plant</tissue>
    </source>
</reference>